<dbReference type="EMBL" id="CYZF01000010">
    <property type="protein sequence ID" value="CUP19591.1"/>
    <property type="molecule type" value="Genomic_DNA"/>
</dbReference>
<reference evidence="3 4" key="1">
    <citation type="submission" date="2015-09" db="EMBL/GenBank/DDBJ databases">
        <authorList>
            <consortium name="Pathogen Informatics"/>
        </authorList>
    </citation>
    <scope>NUCLEOTIDE SEQUENCE [LARGE SCALE GENOMIC DNA]</scope>
    <source>
        <strain evidence="3 4">2789STDY5608791</strain>
    </source>
</reference>
<dbReference type="Proteomes" id="UP000095419">
    <property type="component" value="Unassembled WGS sequence"/>
</dbReference>
<dbReference type="Gene3D" id="3.40.50.200">
    <property type="entry name" value="Peptidase S8/S53 domain"/>
    <property type="match status" value="1"/>
</dbReference>
<protein>
    <submittedName>
        <fullName evidence="3">Type VII secretion-associated serine protease mycosin</fullName>
    </submittedName>
</protein>
<organism evidence="3 4">
    <name type="scientific">Bacteroides uniformis</name>
    <dbReference type="NCBI Taxonomy" id="820"/>
    <lineage>
        <taxon>Bacteria</taxon>
        <taxon>Pseudomonadati</taxon>
        <taxon>Bacteroidota</taxon>
        <taxon>Bacteroidia</taxon>
        <taxon>Bacteroidales</taxon>
        <taxon>Bacteroidaceae</taxon>
        <taxon>Bacteroides</taxon>
    </lineage>
</organism>
<evidence type="ECO:0000313" key="4">
    <source>
        <dbReference type="Proteomes" id="UP000095419"/>
    </source>
</evidence>
<dbReference type="RefSeq" id="WP_070100946.1">
    <property type="nucleotide sequence ID" value="NZ_CYZF01000010.1"/>
</dbReference>
<proteinExistence type="predicted"/>
<dbReference type="GO" id="GO:0006508">
    <property type="term" value="P:proteolysis"/>
    <property type="evidence" value="ECO:0007669"/>
    <property type="project" value="UniProtKB-KW"/>
</dbReference>
<dbReference type="SUPFAM" id="SSF52743">
    <property type="entry name" value="Subtilisin-like"/>
    <property type="match status" value="1"/>
</dbReference>
<dbReference type="Pfam" id="PF00082">
    <property type="entry name" value="Peptidase_S8"/>
    <property type="match status" value="1"/>
</dbReference>
<keyword evidence="3" id="KW-0378">Hydrolase</keyword>
<dbReference type="InterPro" id="IPR000209">
    <property type="entry name" value="Peptidase_S8/S53_dom"/>
</dbReference>
<evidence type="ECO:0000313" key="3">
    <source>
        <dbReference type="EMBL" id="CUP19591.1"/>
    </source>
</evidence>
<name>A0A174L9P0_BACUN</name>
<keyword evidence="3" id="KW-0645">Protease</keyword>
<dbReference type="InterPro" id="IPR034074">
    <property type="entry name" value="Y4bN_pept_dom"/>
</dbReference>
<accession>A0A174L9P0</accession>
<gene>
    <name evidence="3" type="ORF">ERS417307_03234</name>
</gene>
<dbReference type="AlphaFoldDB" id="A0A174L9P0"/>
<feature type="region of interest" description="Disordered" evidence="1">
    <location>
        <begin position="16"/>
        <end position="36"/>
    </location>
</feature>
<dbReference type="GO" id="GO:0004252">
    <property type="term" value="F:serine-type endopeptidase activity"/>
    <property type="evidence" value="ECO:0007669"/>
    <property type="project" value="InterPro"/>
</dbReference>
<dbReference type="InterPro" id="IPR036852">
    <property type="entry name" value="Peptidase_S8/S53_dom_sf"/>
</dbReference>
<feature type="domain" description="Peptidase S8/S53" evidence="2">
    <location>
        <begin position="279"/>
        <end position="614"/>
    </location>
</feature>
<evidence type="ECO:0000256" key="1">
    <source>
        <dbReference type="SAM" id="MobiDB-lite"/>
    </source>
</evidence>
<sequence length="839" mass="94215">MGRYDHIKLPDLADTIRYSPGQKPAGGPNVPNRDRASHAVSLEDKFDRMREADSNMKVQRSALSLPTRTGTYVEFKGKQNYDLVTQSLEAINAGMRLMNVRNITDINGNTETYATVYIPRGQESKFLNKLRDYATKVTQKGNPKNQKLINSIEDIHIALLNSFWTDSPQLLPNENYNWVEVWIKIDESADKQEQITQFTNLLTTLGISFKPNYLLFPERAVLLVYANNESLIQILNSSDSLAELKAGKETANFWTNESPSDQNEWVEDLLNRLVVNDQSNISVCVIDTGVNSGHRLLSPVLQSAHCLAYDSQWTTADRKGHGTMMAGVCAYGDLSCSLEHNAPVEVKHTLCSVKLLPDVGENPKELWGDITKQCIYKVEIKIPDKKILYCMAVTSSDTHDKGRPSSWSAALDDMCVGTSEETPRLIIVAAGNVYDEEVWNNYPDGNTLQSVHNPGQSWNCLTIGAYTEKIQINDKYYDEFERVAPSGGISPFSSTSFLWDKKWPIKPDVVFEGGNLIKTGNDFPPYTEHDALGILTTSKNIQFRQFESFNMTSASCALASNLAGEIAAIYPDLWAESLRALIVHSARWSDTMLRQFNVAGRTNIKKLLRSCGYGIPNRERALYSTENGFTYISQSSLKPYTKNGSTVSLNEMHFIDLPWPKELLESLGELNTTLRITLSYFIEPSPGEIGWKDKYTYQSCGLRFDVNNPQETQEQFKRRINKYVESEDADAANIDLVENDSGRWLIGMKNRSVGSIHSDMIITTAADLASCNMIAVFPVSGWWKMRTNLNRYNSRIRYSLIVSLETPATEVDLYNVVTTKIAARIETPVEIDIPIGGVS</sequence>
<dbReference type="CDD" id="cd04847">
    <property type="entry name" value="Peptidases_S8_Subtilisin_like_2"/>
    <property type="match status" value="1"/>
</dbReference>
<evidence type="ECO:0000259" key="2">
    <source>
        <dbReference type="Pfam" id="PF00082"/>
    </source>
</evidence>